<dbReference type="ExpressionAtlas" id="A0A2K3LUS2">
    <property type="expression patterns" value="baseline"/>
</dbReference>
<dbReference type="GO" id="GO:0005739">
    <property type="term" value="C:mitochondrion"/>
    <property type="evidence" value="ECO:0007669"/>
    <property type="project" value="TreeGrafter"/>
</dbReference>
<evidence type="ECO:0000256" key="4">
    <source>
        <dbReference type="ARBA" id="ARBA00022777"/>
    </source>
</evidence>
<dbReference type="GO" id="GO:0006641">
    <property type="term" value="P:triglyceride metabolic process"/>
    <property type="evidence" value="ECO:0007669"/>
    <property type="project" value="TreeGrafter"/>
</dbReference>
<gene>
    <name evidence="7" type="ORF">L195_g038317</name>
</gene>
<keyword evidence="3" id="KW-0547">Nucleotide-binding</keyword>
<evidence type="ECO:0000256" key="1">
    <source>
        <dbReference type="ARBA" id="ARBA00009156"/>
    </source>
</evidence>
<evidence type="ECO:0000313" key="7">
    <source>
        <dbReference type="EMBL" id="PNX82288.1"/>
    </source>
</evidence>
<feature type="domain" description="Carbohydrate kinase FGGY C-terminal" evidence="6">
    <location>
        <begin position="15"/>
        <end position="107"/>
    </location>
</feature>
<evidence type="ECO:0000256" key="5">
    <source>
        <dbReference type="ARBA" id="ARBA00022840"/>
    </source>
</evidence>
<dbReference type="GO" id="GO:0046167">
    <property type="term" value="P:glycerol-3-phosphate biosynthetic process"/>
    <property type="evidence" value="ECO:0007669"/>
    <property type="project" value="TreeGrafter"/>
</dbReference>
<keyword evidence="4 7" id="KW-0418">Kinase</keyword>
<evidence type="ECO:0000256" key="3">
    <source>
        <dbReference type="ARBA" id="ARBA00022741"/>
    </source>
</evidence>
<comment type="caution">
    <text evidence="7">The sequence shown here is derived from an EMBL/GenBank/DDBJ whole genome shotgun (WGS) entry which is preliminary data.</text>
</comment>
<dbReference type="InterPro" id="IPR043129">
    <property type="entry name" value="ATPase_NBD"/>
</dbReference>
<dbReference type="PANTHER" id="PTHR10196:SF69">
    <property type="entry name" value="GLYCEROL KINASE"/>
    <property type="match status" value="1"/>
</dbReference>
<dbReference type="GO" id="GO:0005524">
    <property type="term" value="F:ATP binding"/>
    <property type="evidence" value="ECO:0007669"/>
    <property type="project" value="UniProtKB-KW"/>
</dbReference>
<evidence type="ECO:0000256" key="2">
    <source>
        <dbReference type="ARBA" id="ARBA00022679"/>
    </source>
</evidence>
<proteinExistence type="inferred from homology"/>
<dbReference type="SUPFAM" id="SSF53067">
    <property type="entry name" value="Actin-like ATPase domain"/>
    <property type="match status" value="1"/>
</dbReference>
<keyword evidence="2" id="KW-0808">Transferase</keyword>
<dbReference type="EMBL" id="ASHM01041691">
    <property type="protein sequence ID" value="PNX82288.1"/>
    <property type="molecule type" value="Genomic_DNA"/>
</dbReference>
<protein>
    <submittedName>
        <fullName evidence="7">Glycerol kinase</fullName>
    </submittedName>
</protein>
<keyword evidence="5" id="KW-0067">ATP-binding</keyword>
<evidence type="ECO:0000313" key="8">
    <source>
        <dbReference type="Proteomes" id="UP000236291"/>
    </source>
</evidence>
<dbReference type="PANTHER" id="PTHR10196">
    <property type="entry name" value="SUGAR KINASE"/>
    <property type="match status" value="1"/>
</dbReference>
<dbReference type="GO" id="GO:0004370">
    <property type="term" value="F:glycerol kinase activity"/>
    <property type="evidence" value="ECO:0007669"/>
    <property type="project" value="TreeGrafter"/>
</dbReference>
<reference evidence="7 8" key="2">
    <citation type="journal article" date="2017" name="Front. Plant Sci.">
        <title>Gene Classification and Mining of Molecular Markers Useful in Red Clover (Trifolium pratense) Breeding.</title>
        <authorList>
            <person name="Istvanek J."/>
            <person name="Dluhosova J."/>
            <person name="Dluhos P."/>
            <person name="Patkova L."/>
            <person name="Nedelnik J."/>
            <person name="Repkova J."/>
        </authorList>
    </citation>
    <scope>NUCLEOTIDE SEQUENCE [LARGE SCALE GENOMIC DNA]</scope>
    <source>
        <strain evidence="8">cv. Tatra</strain>
        <tissue evidence="7">Young leaves</tissue>
    </source>
</reference>
<reference evidence="7 8" key="1">
    <citation type="journal article" date="2014" name="Am. J. Bot.">
        <title>Genome assembly and annotation for red clover (Trifolium pratense; Fabaceae).</title>
        <authorList>
            <person name="Istvanek J."/>
            <person name="Jaros M."/>
            <person name="Krenek A."/>
            <person name="Repkova J."/>
        </authorList>
    </citation>
    <scope>NUCLEOTIDE SEQUENCE [LARGE SCALE GENOMIC DNA]</scope>
    <source>
        <strain evidence="8">cv. Tatra</strain>
        <tissue evidence="7">Young leaves</tissue>
    </source>
</reference>
<dbReference type="AlphaFoldDB" id="A0A2K3LUS2"/>
<dbReference type="Pfam" id="PF02782">
    <property type="entry name" value="FGGY_C"/>
    <property type="match status" value="1"/>
</dbReference>
<sequence>MASYQIIAYKLGPNAPTNYALEGSIAIAGAMVQWLRDDVGLISNAVEIEALTFEVESNDGVYFVPALNGQFALWWRDDARGVCIGITRYNSKGHRAVLESICFQLKDADLLATPVVRPAYIETTALGAAYAAGLAVGIWKEDHVFDSKDKLKNAMVFHPLMAEDSRKKKSDSWVKAVNRSFDLADLY</sequence>
<dbReference type="Gene3D" id="3.30.420.40">
    <property type="match status" value="2"/>
</dbReference>
<organism evidence="7 8">
    <name type="scientific">Trifolium pratense</name>
    <name type="common">Red clover</name>
    <dbReference type="NCBI Taxonomy" id="57577"/>
    <lineage>
        <taxon>Eukaryota</taxon>
        <taxon>Viridiplantae</taxon>
        <taxon>Streptophyta</taxon>
        <taxon>Embryophyta</taxon>
        <taxon>Tracheophyta</taxon>
        <taxon>Spermatophyta</taxon>
        <taxon>Magnoliopsida</taxon>
        <taxon>eudicotyledons</taxon>
        <taxon>Gunneridae</taxon>
        <taxon>Pentapetalae</taxon>
        <taxon>rosids</taxon>
        <taxon>fabids</taxon>
        <taxon>Fabales</taxon>
        <taxon>Fabaceae</taxon>
        <taxon>Papilionoideae</taxon>
        <taxon>50 kb inversion clade</taxon>
        <taxon>NPAAA clade</taxon>
        <taxon>Hologalegina</taxon>
        <taxon>IRL clade</taxon>
        <taxon>Trifolieae</taxon>
        <taxon>Trifolium</taxon>
    </lineage>
</organism>
<evidence type="ECO:0000259" key="6">
    <source>
        <dbReference type="Pfam" id="PF02782"/>
    </source>
</evidence>
<dbReference type="Proteomes" id="UP000236291">
    <property type="component" value="Unassembled WGS sequence"/>
</dbReference>
<dbReference type="InterPro" id="IPR018485">
    <property type="entry name" value="FGGY_C"/>
</dbReference>
<name>A0A2K3LUS2_TRIPR</name>
<comment type="similarity">
    <text evidence="1">Belongs to the FGGY kinase family.</text>
</comment>
<accession>A0A2K3LUS2</accession>
<dbReference type="GO" id="GO:0006071">
    <property type="term" value="P:glycerol metabolic process"/>
    <property type="evidence" value="ECO:0007669"/>
    <property type="project" value="TreeGrafter"/>
</dbReference>
<dbReference type="STRING" id="57577.A0A2K3LUS2"/>